<reference evidence="3" key="1">
    <citation type="journal article" date="2016" name="Environ. Microbiol.">
        <title>The complete genome of a viable archaeum isolated from 123-million-year-old rock salt.</title>
        <authorList>
            <person name="Jaakkola S.T."/>
            <person name="Pfeiffer F."/>
            <person name="Ravantti J.J."/>
            <person name="Guo Q."/>
            <person name="Liu Y."/>
            <person name="Chen X."/>
            <person name="Ma H."/>
            <person name="Yang C."/>
            <person name="Oksanen H.M."/>
            <person name="Bamford D.H."/>
        </authorList>
    </citation>
    <scope>NUCLEOTIDE SEQUENCE</scope>
    <source>
        <strain evidence="3">JI20-1</strain>
    </source>
</reference>
<protein>
    <submittedName>
        <fullName evidence="2">Uncharacterized protein</fullName>
    </submittedName>
</protein>
<dbReference type="EMBL" id="LN831302">
    <property type="protein sequence ID" value="CQH54443.1"/>
    <property type="molecule type" value="Genomic_DNA"/>
</dbReference>
<keyword evidence="3" id="KW-1185">Reference proteome</keyword>
<dbReference type="AlphaFoldDB" id="A0A0U5H1N2"/>
<keyword evidence="1" id="KW-0812">Transmembrane</keyword>
<dbReference type="RefSeq" id="WP_169793392.1">
    <property type="nucleotide sequence ID" value="NZ_CEML01000002.1"/>
</dbReference>
<accession>A0A0U5H1N2</accession>
<dbReference type="STRING" id="1407499.HHUB_2085"/>
<dbReference type="OrthoDB" id="251426at2157"/>
<feature type="transmembrane region" description="Helical" evidence="1">
    <location>
        <begin position="21"/>
        <end position="44"/>
    </location>
</feature>
<dbReference type="KEGG" id="hhb:Hhub_2085"/>
<dbReference type="GeneID" id="91109561"/>
<evidence type="ECO:0000313" key="2">
    <source>
        <dbReference type="EMBL" id="CQH54443.1"/>
    </source>
</evidence>
<gene>
    <name evidence="2" type="ORF">HHUB_2085</name>
</gene>
<proteinExistence type="predicted"/>
<organism evidence="2 3">
    <name type="scientific">Halobacterium hubeiense</name>
    <dbReference type="NCBI Taxonomy" id="1407499"/>
    <lineage>
        <taxon>Archaea</taxon>
        <taxon>Methanobacteriati</taxon>
        <taxon>Methanobacteriota</taxon>
        <taxon>Stenosarchaea group</taxon>
        <taxon>Halobacteria</taxon>
        <taxon>Halobacteriales</taxon>
        <taxon>Halobacteriaceae</taxon>
        <taxon>Halobacterium</taxon>
    </lineage>
</organism>
<dbReference type="Proteomes" id="UP000066737">
    <property type="component" value="Chromosome I"/>
</dbReference>
<evidence type="ECO:0000313" key="3">
    <source>
        <dbReference type="Proteomes" id="UP000066737"/>
    </source>
</evidence>
<evidence type="ECO:0000256" key="1">
    <source>
        <dbReference type="SAM" id="Phobius"/>
    </source>
</evidence>
<sequence length="49" mass="5401">MSAETNDGTAPWPQQLLDSEWLLAGAAILYFVISYVLWGVIDIFTVPMG</sequence>
<name>A0A0U5H1N2_9EURY</name>
<keyword evidence="1" id="KW-0472">Membrane</keyword>
<keyword evidence="1" id="KW-1133">Transmembrane helix</keyword>